<dbReference type="EMBL" id="BGPR01004323">
    <property type="protein sequence ID" value="GBM98439.1"/>
    <property type="molecule type" value="Genomic_DNA"/>
</dbReference>
<proteinExistence type="predicted"/>
<organism evidence="1 2">
    <name type="scientific">Araneus ventricosus</name>
    <name type="common">Orbweaver spider</name>
    <name type="synonym">Epeira ventricosa</name>
    <dbReference type="NCBI Taxonomy" id="182803"/>
    <lineage>
        <taxon>Eukaryota</taxon>
        <taxon>Metazoa</taxon>
        <taxon>Ecdysozoa</taxon>
        <taxon>Arthropoda</taxon>
        <taxon>Chelicerata</taxon>
        <taxon>Arachnida</taxon>
        <taxon>Araneae</taxon>
        <taxon>Araneomorphae</taxon>
        <taxon>Entelegynae</taxon>
        <taxon>Araneoidea</taxon>
        <taxon>Araneidae</taxon>
        <taxon>Araneus</taxon>
    </lineage>
</organism>
<dbReference type="AlphaFoldDB" id="A0A4Y2K914"/>
<keyword evidence="2" id="KW-1185">Reference proteome</keyword>
<sequence length="104" mass="11655">MTPLKHCIVKARQSVSSRCEEYAVWLRWTPNWYPMAGRKKPGGDKVTIDSLVGIIKYNNGEIKRAYGSLSKLIPLTVSLVSFAGQAEYFSRKGVSHYESDGSDK</sequence>
<comment type="caution">
    <text evidence="1">The sequence shown here is derived from an EMBL/GenBank/DDBJ whole genome shotgun (WGS) entry which is preliminary data.</text>
</comment>
<dbReference type="Proteomes" id="UP000499080">
    <property type="component" value="Unassembled WGS sequence"/>
</dbReference>
<protein>
    <submittedName>
        <fullName evidence="1">Uncharacterized protein</fullName>
    </submittedName>
</protein>
<evidence type="ECO:0000313" key="2">
    <source>
        <dbReference type="Proteomes" id="UP000499080"/>
    </source>
</evidence>
<gene>
    <name evidence="1" type="ORF">AVEN_114072_1</name>
</gene>
<accession>A0A4Y2K914</accession>
<reference evidence="1 2" key="1">
    <citation type="journal article" date="2019" name="Sci. Rep.">
        <title>Orb-weaving spider Araneus ventricosus genome elucidates the spidroin gene catalogue.</title>
        <authorList>
            <person name="Kono N."/>
            <person name="Nakamura H."/>
            <person name="Ohtoshi R."/>
            <person name="Moran D.A.P."/>
            <person name="Shinohara A."/>
            <person name="Yoshida Y."/>
            <person name="Fujiwara M."/>
            <person name="Mori M."/>
            <person name="Tomita M."/>
            <person name="Arakawa K."/>
        </authorList>
    </citation>
    <scope>NUCLEOTIDE SEQUENCE [LARGE SCALE GENOMIC DNA]</scope>
</reference>
<evidence type="ECO:0000313" key="1">
    <source>
        <dbReference type="EMBL" id="GBM98439.1"/>
    </source>
</evidence>
<name>A0A4Y2K914_ARAVE</name>